<dbReference type="AlphaFoldDB" id="A0A1H0Z4M6"/>
<name>A0A1H0Z4M6_9MICO</name>
<protein>
    <submittedName>
        <fullName evidence="1">Uncharacterized protein</fullName>
    </submittedName>
</protein>
<proteinExistence type="predicted"/>
<sequence>MHINRGCIDHTSDHLRDEAVGPKVCRDSFPGKMHRREVRQGDVDFGWLDVLFGFFFRVFICTDAGFSEWVFPVSLVVVSFLDRQMASVVDDDERYRVVRIVFSAELLQEVDEPVSFVW</sequence>
<dbReference type="Proteomes" id="UP000182690">
    <property type="component" value="Unassembled WGS sequence"/>
</dbReference>
<accession>A0A1H0Z4M6</accession>
<evidence type="ECO:0000313" key="1">
    <source>
        <dbReference type="EMBL" id="SDQ22270.1"/>
    </source>
</evidence>
<gene>
    <name evidence="1" type="ORF">SAMN04488565_1435</name>
</gene>
<evidence type="ECO:0000313" key="2">
    <source>
        <dbReference type="Proteomes" id="UP000182690"/>
    </source>
</evidence>
<organism evidence="1 2">
    <name type="scientific">Leucobacter chromiiresistens</name>
    <dbReference type="NCBI Taxonomy" id="1079994"/>
    <lineage>
        <taxon>Bacteria</taxon>
        <taxon>Bacillati</taxon>
        <taxon>Actinomycetota</taxon>
        <taxon>Actinomycetes</taxon>
        <taxon>Micrococcales</taxon>
        <taxon>Microbacteriaceae</taxon>
        <taxon>Leucobacter</taxon>
    </lineage>
</organism>
<dbReference type="EMBL" id="FNKB01000001">
    <property type="protein sequence ID" value="SDQ22270.1"/>
    <property type="molecule type" value="Genomic_DNA"/>
</dbReference>
<reference evidence="1 2" key="1">
    <citation type="submission" date="2016-10" db="EMBL/GenBank/DDBJ databases">
        <authorList>
            <person name="de Groot N.N."/>
        </authorList>
    </citation>
    <scope>NUCLEOTIDE SEQUENCE [LARGE SCALE GENOMIC DNA]</scope>
    <source>
        <strain evidence="1 2">DSM 22788</strain>
    </source>
</reference>